<dbReference type="InterPro" id="IPR041854">
    <property type="entry name" value="BFD-like_2Fe2S-bd_dom_sf"/>
</dbReference>
<dbReference type="PANTHER" id="PTHR42949:SF3">
    <property type="entry name" value="ANAEROBIC GLYCEROL-3-PHOSPHATE DEHYDROGENASE SUBUNIT B"/>
    <property type="match status" value="1"/>
</dbReference>
<dbReference type="Pfam" id="PF07992">
    <property type="entry name" value="Pyr_redox_2"/>
    <property type="match status" value="1"/>
</dbReference>
<dbReference type="EMBL" id="JACHEW010000010">
    <property type="protein sequence ID" value="MBB6016944.1"/>
    <property type="molecule type" value="Genomic_DNA"/>
</dbReference>
<gene>
    <name evidence="3" type="ORF">HNQ04_002202</name>
</gene>
<dbReference type="PANTHER" id="PTHR42949">
    <property type="entry name" value="ANAEROBIC GLYCEROL-3-PHOSPHATE DEHYDROGENASE SUBUNIT B"/>
    <property type="match status" value="1"/>
</dbReference>
<organism evidence="3 4">
    <name type="scientific">Deinococcus radiopugnans ATCC 19172</name>
    <dbReference type="NCBI Taxonomy" id="585398"/>
    <lineage>
        <taxon>Bacteria</taxon>
        <taxon>Thermotogati</taxon>
        <taxon>Deinococcota</taxon>
        <taxon>Deinococci</taxon>
        <taxon>Deinococcales</taxon>
        <taxon>Deinococcaceae</taxon>
        <taxon>Deinococcus</taxon>
    </lineage>
</organism>
<name>A0ABR6NU42_9DEIO</name>
<dbReference type="InterPro" id="IPR036188">
    <property type="entry name" value="FAD/NAD-bd_sf"/>
</dbReference>
<sequence>MKPEPWAAVVVGAGPAGLMAARTAAEGGLRVLLLDAQPTPGGQIWRGAAAGQQGAAGELLRDVASHSGITVLSGAEIIAAEAGGQAHTLTVTTAAGTTAAGLRQIQAERVILATGATERFLPFDGWTLPGVVGAGGLQAMSKSGLDVRGQRVVVAGSGPLLLAVAAGLRQKGARVLAVAEQAGWPGVAAFGMAAARLPGKSREALALAAGLLGVPYWADCAVVRASGADQLQSVTLRRGRRELTLDCDYLAVGFGLVPDTRVAALLGCPLDDVGAVRVNAWQATGVSGVYAAGEVCGIGGVDGALLEGFVAGCAASGQIERLHDAPRRAEIQRRFQITLERSFALRPALLPMPSPQTIVCRCEDVRHGDLRGFTDWTAAKLQTRCGMGACQGRVCGPACDTLYGWRFEGVRAPLVPLPLAQLLDEPTTLSPP</sequence>
<keyword evidence="1" id="KW-0560">Oxidoreductase</keyword>
<dbReference type="Proteomes" id="UP000629870">
    <property type="component" value="Unassembled WGS sequence"/>
</dbReference>
<dbReference type="Gene3D" id="1.10.10.1100">
    <property type="entry name" value="BFD-like [2Fe-2S]-binding domain"/>
    <property type="match status" value="1"/>
</dbReference>
<dbReference type="PRINTS" id="PR00411">
    <property type="entry name" value="PNDRDTASEI"/>
</dbReference>
<comment type="caution">
    <text evidence="3">The sequence shown here is derived from an EMBL/GenBank/DDBJ whole genome shotgun (WGS) entry which is preliminary data.</text>
</comment>
<protein>
    <submittedName>
        <fullName evidence="3">NADPH-dependent 2,4-dienoyl-CoA reductase/sulfur reductase-like enzyme</fullName>
    </submittedName>
</protein>
<dbReference type="Gene3D" id="3.50.50.60">
    <property type="entry name" value="FAD/NAD(P)-binding domain"/>
    <property type="match status" value="2"/>
</dbReference>
<keyword evidence="4" id="KW-1185">Reference proteome</keyword>
<dbReference type="RefSeq" id="WP_375782571.1">
    <property type="nucleotide sequence ID" value="NZ_JACHEW010000010.1"/>
</dbReference>
<feature type="domain" description="FAD/NAD(P)-binding" evidence="2">
    <location>
        <begin position="9"/>
        <end position="299"/>
    </location>
</feature>
<dbReference type="SUPFAM" id="SSF51905">
    <property type="entry name" value="FAD/NAD(P)-binding domain"/>
    <property type="match status" value="1"/>
</dbReference>
<dbReference type="PIRSF" id="PIRSF037495">
    <property type="entry name" value="Opine_OX_OoxA/HcnB"/>
    <property type="match status" value="1"/>
</dbReference>
<reference evidence="3 4" key="1">
    <citation type="submission" date="2020-08" db="EMBL/GenBank/DDBJ databases">
        <title>Genomic Encyclopedia of Type Strains, Phase IV (KMG-IV): sequencing the most valuable type-strain genomes for metagenomic binning, comparative biology and taxonomic classification.</title>
        <authorList>
            <person name="Goeker M."/>
        </authorList>
    </citation>
    <scope>NUCLEOTIDE SEQUENCE [LARGE SCALE GENOMIC DNA]</scope>
    <source>
        <strain evidence="3 4">DSM 12027</strain>
    </source>
</reference>
<dbReference type="InterPro" id="IPR017224">
    <property type="entry name" value="Opine_Oxase_asu/HCN_bsu"/>
</dbReference>
<evidence type="ECO:0000313" key="3">
    <source>
        <dbReference type="EMBL" id="MBB6016944.1"/>
    </source>
</evidence>
<evidence type="ECO:0000256" key="1">
    <source>
        <dbReference type="ARBA" id="ARBA00023002"/>
    </source>
</evidence>
<proteinExistence type="predicted"/>
<accession>A0ABR6NU42</accession>
<evidence type="ECO:0000259" key="2">
    <source>
        <dbReference type="Pfam" id="PF07992"/>
    </source>
</evidence>
<dbReference type="InterPro" id="IPR051691">
    <property type="entry name" value="Metab_Enz_Cyan_OpOx_G3PDH"/>
</dbReference>
<evidence type="ECO:0000313" key="4">
    <source>
        <dbReference type="Proteomes" id="UP000629870"/>
    </source>
</evidence>
<dbReference type="InterPro" id="IPR023753">
    <property type="entry name" value="FAD/NAD-binding_dom"/>
</dbReference>
<dbReference type="PRINTS" id="PR00368">
    <property type="entry name" value="FADPNR"/>
</dbReference>